<name>A0A1B9ADN0_9BACI</name>
<gene>
    <name evidence="2" type="ORF">A8F95_14625</name>
</gene>
<sequence>MKKFDVIIVGAGLAGLSCGLQLSSKGKKLLLLEREGVVGGRTSSYNLDGMDVESGFHRYIGYYTHLPRVLRKAGVELSEIFMWEEKIHVRVNDEKPLVLGMAPLFGMIKTIKGLVGNRRYLSLKDKLSLLPFFMNGLKDYVMSPHKLDQHSIKEYAAKYNVTNRAFHHLIVPLSSGVFFLPPERYSAYVFFGLLAPTIPKFYKMRVGAYLGGMTEVMCQPIADQIIKNGGSVRTHSNVESLVIEEGKVKGIRLEDGQVYRAQHTVLAVTLYTAKKLLKPVFENHPWFQPMFQLPLMPAVSFQIEMTKPAVPIDVTTFAPFTCLSSFAEQSRTTFQASKGRLSIILSPPEKFLDLDPQETLQFIIKDARKIGLDLESNILDYRQVNHEYDFHSLEPGFQALRPTQRTPVEGLILAGDYTRQPYFATMEGATLSGLKAASLIK</sequence>
<dbReference type="AlphaFoldDB" id="A0A1B9ADN0"/>
<evidence type="ECO:0000259" key="1">
    <source>
        <dbReference type="Pfam" id="PF01593"/>
    </source>
</evidence>
<accession>A0A1B9ADN0</accession>
<dbReference type="PROSITE" id="PS51257">
    <property type="entry name" value="PROKAR_LIPOPROTEIN"/>
    <property type="match status" value="1"/>
</dbReference>
<proteinExistence type="predicted"/>
<dbReference type="GO" id="GO:0016491">
    <property type="term" value="F:oxidoreductase activity"/>
    <property type="evidence" value="ECO:0007669"/>
    <property type="project" value="InterPro"/>
</dbReference>
<dbReference type="Proteomes" id="UP000092578">
    <property type="component" value="Unassembled WGS sequence"/>
</dbReference>
<dbReference type="InterPro" id="IPR002937">
    <property type="entry name" value="Amino_oxidase"/>
</dbReference>
<keyword evidence="3" id="KW-1185">Reference proteome</keyword>
<dbReference type="RefSeq" id="WP_065411843.1">
    <property type="nucleotide sequence ID" value="NZ_MAYT01000030.1"/>
</dbReference>
<evidence type="ECO:0000313" key="2">
    <source>
        <dbReference type="EMBL" id="OCA81947.1"/>
    </source>
</evidence>
<protein>
    <submittedName>
        <fullName evidence="2">Carotene 7,8-desaturase</fullName>
    </submittedName>
</protein>
<dbReference type="InterPro" id="IPR050464">
    <property type="entry name" value="Zeta_carotene_desat/Oxidored"/>
</dbReference>
<dbReference type="EMBL" id="MAYT01000030">
    <property type="protein sequence ID" value="OCA81947.1"/>
    <property type="molecule type" value="Genomic_DNA"/>
</dbReference>
<dbReference type="PANTHER" id="PTHR42923">
    <property type="entry name" value="PROTOPORPHYRINOGEN OXIDASE"/>
    <property type="match status" value="1"/>
</dbReference>
<dbReference type="InterPro" id="IPR036188">
    <property type="entry name" value="FAD/NAD-bd_sf"/>
</dbReference>
<reference evidence="3" key="1">
    <citation type="submission" date="2016-05" db="EMBL/GenBank/DDBJ databases">
        <authorList>
            <person name="Liu B."/>
            <person name="Wang J."/>
            <person name="Zhu Y."/>
            <person name="Liu G."/>
            <person name="Chen Q."/>
            <person name="Chen Z."/>
            <person name="Lan J."/>
            <person name="Che J."/>
            <person name="Ge C."/>
            <person name="Shi H."/>
            <person name="Pan Z."/>
            <person name="Liu X."/>
        </authorList>
    </citation>
    <scope>NUCLEOTIDE SEQUENCE [LARGE SCALE GENOMIC DNA]</scope>
    <source>
        <strain evidence="3">FJAT-27215</strain>
    </source>
</reference>
<evidence type="ECO:0000313" key="3">
    <source>
        <dbReference type="Proteomes" id="UP000092578"/>
    </source>
</evidence>
<feature type="domain" description="Amine oxidase" evidence="1">
    <location>
        <begin position="13"/>
        <end position="440"/>
    </location>
</feature>
<dbReference type="Gene3D" id="3.50.50.60">
    <property type="entry name" value="FAD/NAD(P)-binding domain"/>
    <property type="match status" value="1"/>
</dbReference>
<organism evidence="2 3">
    <name type="scientific">Pseudobacillus wudalianchiensis</name>
    <dbReference type="NCBI Taxonomy" id="1743143"/>
    <lineage>
        <taxon>Bacteria</taxon>
        <taxon>Bacillati</taxon>
        <taxon>Bacillota</taxon>
        <taxon>Bacilli</taxon>
        <taxon>Bacillales</taxon>
        <taxon>Bacillaceae</taxon>
        <taxon>Pseudobacillus</taxon>
    </lineage>
</organism>
<dbReference type="SUPFAM" id="SSF51905">
    <property type="entry name" value="FAD/NAD(P)-binding domain"/>
    <property type="match status" value="1"/>
</dbReference>
<comment type="caution">
    <text evidence="2">The sequence shown here is derived from an EMBL/GenBank/DDBJ whole genome shotgun (WGS) entry which is preliminary data.</text>
</comment>
<dbReference type="PANTHER" id="PTHR42923:SF46">
    <property type="entry name" value="AMINE OXIDASE"/>
    <property type="match status" value="1"/>
</dbReference>
<dbReference type="Pfam" id="PF01593">
    <property type="entry name" value="Amino_oxidase"/>
    <property type="match status" value="1"/>
</dbReference>